<organism evidence="2 4">
    <name type="scientific">Babesia gibsoni</name>
    <dbReference type="NCBI Taxonomy" id="33632"/>
    <lineage>
        <taxon>Eukaryota</taxon>
        <taxon>Sar</taxon>
        <taxon>Alveolata</taxon>
        <taxon>Apicomplexa</taxon>
        <taxon>Aconoidasida</taxon>
        <taxon>Piroplasmida</taxon>
        <taxon>Babesiidae</taxon>
        <taxon>Babesia</taxon>
    </lineage>
</organism>
<dbReference type="EMBL" id="JAVEPI010000001">
    <property type="protein sequence ID" value="KAK1444447.1"/>
    <property type="molecule type" value="Genomic_DNA"/>
</dbReference>
<keyword evidence="1" id="KW-0732">Signal</keyword>
<dbReference type="Proteomes" id="UP001230268">
    <property type="component" value="Unassembled WGS sequence"/>
</dbReference>
<evidence type="ECO:0000256" key="1">
    <source>
        <dbReference type="SAM" id="SignalP"/>
    </source>
</evidence>
<accession>A0AAD8UT16</accession>
<gene>
    <name evidence="2" type="ORF">BgAZ_103520</name>
    <name evidence="3" type="ORF">BgAZ_103530</name>
</gene>
<evidence type="ECO:0000313" key="3">
    <source>
        <dbReference type="EMBL" id="KAK1444447.1"/>
    </source>
</evidence>
<feature type="chain" id="PRO_5042442394" description="Signal peptide containing protein" evidence="1">
    <location>
        <begin position="27"/>
        <end position="282"/>
    </location>
</feature>
<evidence type="ECO:0008006" key="5">
    <source>
        <dbReference type="Google" id="ProtNLM"/>
    </source>
</evidence>
<comment type="caution">
    <text evidence="2">The sequence shown here is derived from an EMBL/GenBank/DDBJ whole genome shotgun (WGS) entry which is preliminary data.</text>
</comment>
<name>A0AAD8UT16_BABGI</name>
<keyword evidence="4" id="KW-1185">Reference proteome</keyword>
<dbReference type="AlphaFoldDB" id="A0AAD8UT16"/>
<evidence type="ECO:0000313" key="2">
    <source>
        <dbReference type="EMBL" id="KAK1444446.1"/>
    </source>
</evidence>
<evidence type="ECO:0000313" key="4">
    <source>
        <dbReference type="Proteomes" id="UP001230268"/>
    </source>
</evidence>
<reference evidence="2" key="1">
    <citation type="submission" date="2023-08" db="EMBL/GenBank/DDBJ databases">
        <title>Draft sequence of the Babesia gibsoni genome.</title>
        <authorList>
            <person name="Yamagishi J.Y."/>
            <person name="Xuan X.X."/>
        </authorList>
    </citation>
    <scope>NUCLEOTIDE SEQUENCE</scope>
    <source>
        <strain evidence="2">Azabu</strain>
    </source>
</reference>
<sequence length="282" mass="31508">MDWSLFRCALALFVIPFLLDVRHVRGQPKGKLIANFDTERPSSHVVNVVVDLLDINRGKGYDIVTSEFGEGIHAISTPAPECIITKIFYGKNQVFVPNPEKREVIERFVVDATEEDIVVTIRVSGRDVKFGLVGEGFVPLTPKEFNYRIARMGKPCNVDLSRRDTTEEVAVRAVPLAEITTHNYVVQKGFKAVKVVDKDITLWEGDVGEFAKDIKLTRVAGVHLVSLMIERPSGSKTDYYIGDAAGYHTITPEEFFKCFVSKKEEVQAVLSSKKDSTLRGTT</sequence>
<feature type="signal peptide" evidence="1">
    <location>
        <begin position="1"/>
        <end position="26"/>
    </location>
</feature>
<protein>
    <recommendedName>
        <fullName evidence="5">Signal peptide containing protein</fullName>
    </recommendedName>
</protein>
<dbReference type="EMBL" id="JAVEPI010000001">
    <property type="protein sequence ID" value="KAK1444446.1"/>
    <property type="molecule type" value="Genomic_DNA"/>
</dbReference>
<proteinExistence type="predicted"/>